<feature type="transmembrane region" description="Helical" evidence="1">
    <location>
        <begin position="59"/>
        <end position="78"/>
    </location>
</feature>
<evidence type="ECO:0000313" key="3">
    <source>
        <dbReference type="Proteomes" id="UP000192277"/>
    </source>
</evidence>
<keyword evidence="1" id="KW-1133">Transmembrane helix</keyword>
<name>A0ABX3NMM9_9BACT</name>
<feature type="transmembrane region" description="Helical" evidence="1">
    <location>
        <begin position="6"/>
        <end position="22"/>
    </location>
</feature>
<feature type="transmembrane region" description="Helical" evidence="1">
    <location>
        <begin position="120"/>
        <end position="140"/>
    </location>
</feature>
<sequence length="213" mass="24514">MKTPDIIFFVLLSATIVMFLIAARNKQHFSSTIIAYLVLVLATSVLAVYLRKIGVRNNLFLFHIYTPIAYTILSLLYLNAITSALLKKIITASIPFFILLSIVFSAFVQKPHESNSYSNVVMSLLILTWSLFYLREVLLLQRVTHLQRFPMFWICVGILFCFTGNLFTVGMLNYLIKYSMEMARQAYGLTYIFKYLALILLMIGAWCQLAFKE</sequence>
<evidence type="ECO:0000313" key="2">
    <source>
        <dbReference type="EMBL" id="OQP40109.1"/>
    </source>
</evidence>
<gene>
    <name evidence="2" type="ORF">A4D02_14345</name>
</gene>
<evidence type="ECO:0000256" key="1">
    <source>
        <dbReference type="SAM" id="Phobius"/>
    </source>
</evidence>
<feature type="transmembrane region" description="Helical" evidence="1">
    <location>
        <begin position="188"/>
        <end position="211"/>
    </location>
</feature>
<accession>A0ABX3NMM9</accession>
<dbReference type="Proteomes" id="UP000192277">
    <property type="component" value="Unassembled WGS sequence"/>
</dbReference>
<comment type="caution">
    <text evidence="2">The sequence shown here is derived from an EMBL/GenBank/DDBJ whole genome shotgun (WGS) entry which is preliminary data.</text>
</comment>
<keyword evidence="1" id="KW-0812">Transmembrane</keyword>
<keyword evidence="1" id="KW-0472">Membrane</keyword>
<keyword evidence="3" id="KW-1185">Reference proteome</keyword>
<feature type="transmembrane region" description="Helical" evidence="1">
    <location>
        <begin position="152"/>
        <end position="176"/>
    </location>
</feature>
<feature type="transmembrane region" description="Helical" evidence="1">
    <location>
        <begin position="90"/>
        <end position="108"/>
    </location>
</feature>
<reference evidence="2 3" key="1">
    <citation type="submission" date="2016-04" db="EMBL/GenBank/DDBJ databases">
        <authorList>
            <person name="Chen L."/>
            <person name="Zhuang W."/>
            <person name="Wang G."/>
        </authorList>
    </citation>
    <scope>NUCLEOTIDE SEQUENCE [LARGE SCALE GENOMIC DNA]</scope>
    <source>
        <strain evidence="3">GR20</strain>
    </source>
</reference>
<feature type="transmembrane region" description="Helical" evidence="1">
    <location>
        <begin position="34"/>
        <end position="53"/>
    </location>
</feature>
<dbReference type="EMBL" id="LWBO01000077">
    <property type="protein sequence ID" value="OQP40109.1"/>
    <property type="molecule type" value="Genomic_DNA"/>
</dbReference>
<dbReference type="RefSeq" id="WP_014218008.1">
    <property type="nucleotide sequence ID" value="NZ_LWBO01000077.1"/>
</dbReference>
<organism evidence="2 3">
    <name type="scientific">Niastella koreensis</name>
    <dbReference type="NCBI Taxonomy" id="354356"/>
    <lineage>
        <taxon>Bacteria</taxon>
        <taxon>Pseudomonadati</taxon>
        <taxon>Bacteroidota</taxon>
        <taxon>Chitinophagia</taxon>
        <taxon>Chitinophagales</taxon>
        <taxon>Chitinophagaceae</taxon>
        <taxon>Niastella</taxon>
    </lineage>
</organism>
<proteinExistence type="predicted"/>
<protein>
    <submittedName>
        <fullName evidence="2">Uncharacterized protein</fullName>
    </submittedName>
</protein>